<proteinExistence type="predicted"/>
<dbReference type="EMBL" id="NSDJ01000002">
    <property type="protein sequence ID" value="RKF66229.1"/>
    <property type="molecule type" value="Genomic_DNA"/>
</dbReference>
<dbReference type="Gene3D" id="2.40.50.650">
    <property type="match status" value="1"/>
</dbReference>
<dbReference type="InterPro" id="IPR044854">
    <property type="entry name" value="IraM/PmrD"/>
</dbReference>
<dbReference type="Pfam" id="PF11183">
    <property type="entry name" value="PmrD"/>
    <property type="match status" value="1"/>
</dbReference>
<sequence length="86" mass="9941">MKWIIINSCSCKNTGTVFSLIVTERNNRLILWSDNNVQIKRGDILKYGLSSIYLNNDRVSLHILKIMPYNTQLWQTILRSTGTTLP</sequence>
<protein>
    <submittedName>
        <fullName evidence="1">Uncharacterized protein</fullName>
    </submittedName>
</protein>
<evidence type="ECO:0000313" key="1">
    <source>
        <dbReference type="EMBL" id="RKF66229.1"/>
    </source>
</evidence>
<dbReference type="Proteomes" id="UP000284853">
    <property type="component" value="Unassembled WGS sequence"/>
</dbReference>
<accession>A0ABX9PQM6</accession>
<organism evidence="1 2">
    <name type="scientific">Rahnella variigena</name>
    <dbReference type="NCBI Taxonomy" id="574964"/>
    <lineage>
        <taxon>Bacteria</taxon>
        <taxon>Pseudomonadati</taxon>
        <taxon>Pseudomonadota</taxon>
        <taxon>Gammaproteobacteria</taxon>
        <taxon>Enterobacterales</taxon>
        <taxon>Yersiniaceae</taxon>
        <taxon>Rahnella</taxon>
    </lineage>
</organism>
<reference evidence="1 2" key="1">
    <citation type="submission" date="2017-08" db="EMBL/GenBank/DDBJ databases">
        <title>Comparative genomics of bacteria isolated from necrotic lesions of AOD affected trees.</title>
        <authorList>
            <person name="Doonan J."/>
            <person name="Denman S."/>
            <person name="Mcdonald J.E."/>
        </authorList>
    </citation>
    <scope>NUCLEOTIDE SEQUENCE [LARGE SCALE GENOMIC DNA]</scope>
    <source>
        <strain evidence="1 2">CIP 105588</strain>
    </source>
</reference>
<name>A0ABX9PQM6_9GAMM</name>
<gene>
    <name evidence="1" type="ORF">CKQ54_22765</name>
</gene>
<evidence type="ECO:0000313" key="2">
    <source>
        <dbReference type="Proteomes" id="UP000284853"/>
    </source>
</evidence>
<comment type="caution">
    <text evidence="1">The sequence shown here is derived from an EMBL/GenBank/DDBJ whole genome shotgun (WGS) entry which is preliminary data.</text>
</comment>
<keyword evidence="2" id="KW-1185">Reference proteome</keyword>
<dbReference type="InterPro" id="IPR038679">
    <property type="entry name" value="PmrD_sf"/>
</dbReference>